<dbReference type="Pfam" id="PF00563">
    <property type="entry name" value="EAL"/>
    <property type="match status" value="1"/>
</dbReference>
<dbReference type="RefSeq" id="WP_211909552.1">
    <property type="nucleotide sequence ID" value="NZ_CP036498.1"/>
</dbReference>
<dbReference type="InterPro" id="IPR035919">
    <property type="entry name" value="EAL_sf"/>
</dbReference>
<dbReference type="Gene3D" id="3.30.70.270">
    <property type="match status" value="1"/>
</dbReference>
<dbReference type="Proteomes" id="UP000682843">
    <property type="component" value="Chromosome"/>
</dbReference>
<dbReference type="Gene3D" id="3.20.20.450">
    <property type="entry name" value="EAL domain"/>
    <property type="match status" value="1"/>
</dbReference>
<feature type="transmembrane region" description="Helical" evidence="1">
    <location>
        <begin position="79"/>
        <end position="97"/>
    </location>
</feature>
<dbReference type="PANTHER" id="PTHR44757">
    <property type="entry name" value="DIGUANYLATE CYCLASE DGCP"/>
    <property type="match status" value="1"/>
</dbReference>
<dbReference type="PROSITE" id="PS50924">
    <property type="entry name" value="MHYT"/>
    <property type="match status" value="1"/>
</dbReference>
<evidence type="ECO:0000259" key="2">
    <source>
        <dbReference type="PROSITE" id="PS50883"/>
    </source>
</evidence>
<dbReference type="SUPFAM" id="SSF141868">
    <property type="entry name" value="EAL domain-like"/>
    <property type="match status" value="1"/>
</dbReference>
<dbReference type="SMART" id="SM00052">
    <property type="entry name" value="EAL"/>
    <property type="match status" value="1"/>
</dbReference>
<feature type="domain" description="GGDEF" evidence="3">
    <location>
        <begin position="279"/>
        <end position="412"/>
    </location>
</feature>
<dbReference type="InterPro" id="IPR000160">
    <property type="entry name" value="GGDEF_dom"/>
</dbReference>
<feature type="transmembrane region" description="Helical" evidence="1">
    <location>
        <begin position="12"/>
        <end position="32"/>
    </location>
</feature>
<evidence type="ECO:0000259" key="4">
    <source>
        <dbReference type="PROSITE" id="PS50924"/>
    </source>
</evidence>
<dbReference type="Pfam" id="PF03707">
    <property type="entry name" value="MHYT"/>
    <property type="match status" value="2"/>
</dbReference>
<dbReference type="SUPFAM" id="SSF55073">
    <property type="entry name" value="Nucleotide cyclase"/>
    <property type="match status" value="1"/>
</dbReference>
<feature type="transmembrane region" description="Helical" evidence="1">
    <location>
        <begin position="44"/>
        <end position="67"/>
    </location>
</feature>
<evidence type="ECO:0000313" key="5">
    <source>
        <dbReference type="EMBL" id="QUS40955.1"/>
    </source>
</evidence>
<dbReference type="InterPro" id="IPR043128">
    <property type="entry name" value="Rev_trsase/Diguanyl_cyclase"/>
</dbReference>
<dbReference type="InterPro" id="IPR001633">
    <property type="entry name" value="EAL_dom"/>
</dbReference>
<proteinExistence type="predicted"/>
<feature type="transmembrane region" description="Helical" evidence="1">
    <location>
        <begin position="138"/>
        <end position="159"/>
    </location>
</feature>
<dbReference type="NCBIfam" id="TIGR00254">
    <property type="entry name" value="GGDEF"/>
    <property type="match status" value="1"/>
</dbReference>
<dbReference type="CDD" id="cd01948">
    <property type="entry name" value="EAL"/>
    <property type="match status" value="1"/>
</dbReference>
<keyword evidence="1" id="KW-1133">Transmembrane helix</keyword>
<dbReference type="EMBL" id="CP036498">
    <property type="protein sequence ID" value="QUS40955.1"/>
    <property type="molecule type" value="Genomic_DNA"/>
</dbReference>
<feature type="transmembrane region" description="Helical" evidence="1">
    <location>
        <begin position="104"/>
        <end position="126"/>
    </location>
</feature>
<evidence type="ECO:0000313" key="6">
    <source>
        <dbReference type="Proteomes" id="UP000682843"/>
    </source>
</evidence>
<gene>
    <name evidence="5" type="ORF">RPMA_20505</name>
</gene>
<evidence type="ECO:0000259" key="3">
    <source>
        <dbReference type="PROSITE" id="PS50887"/>
    </source>
</evidence>
<keyword evidence="1" id="KW-0812">Transmembrane</keyword>
<dbReference type="InterPro" id="IPR005330">
    <property type="entry name" value="MHYT_dom"/>
</dbReference>
<feature type="domain" description="EAL" evidence="2">
    <location>
        <begin position="421"/>
        <end position="671"/>
    </location>
</feature>
<dbReference type="PROSITE" id="PS50883">
    <property type="entry name" value="EAL"/>
    <property type="match status" value="1"/>
</dbReference>
<keyword evidence="6" id="KW-1185">Reference proteome</keyword>
<organism evidence="5 6">
    <name type="scientific">Tardiphaga alba</name>
    <dbReference type="NCBI Taxonomy" id="340268"/>
    <lineage>
        <taxon>Bacteria</taxon>
        <taxon>Pseudomonadati</taxon>
        <taxon>Pseudomonadota</taxon>
        <taxon>Alphaproteobacteria</taxon>
        <taxon>Hyphomicrobiales</taxon>
        <taxon>Nitrobacteraceae</taxon>
        <taxon>Tardiphaga</taxon>
    </lineage>
</organism>
<dbReference type="InterPro" id="IPR052155">
    <property type="entry name" value="Biofilm_reg_signaling"/>
</dbReference>
<accession>A0ABX8AGL8</accession>
<dbReference type="PROSITE" id="PS50887">
    <property type="entry name" value="GGDEF"/>
    <property type="match status" value="1"/>
</dbReference>
<keyword evidence="1" id="KW-0472">Membrane</keyword>
<dbReference type="InterPro" id="IPR029787">
    <property type="entry name" value="Nucleotide_cyclase"/>
</dbReference>
<dbReference type="Pfam" id="PF00990">
    <property type="entry name" value="GGDEF"/>
    <property type="match status" value="1"/>
</dbReference>
<feature type="domain" description="MHYT" evidence="4">
    <location>
        <begin position="9"/>
        <end position="195"/>
    </location>
</feature>
<dbReference type="PANTHER" id="PTHR44757:SF2">
    <property type="entry name" value="BIOFILM ARCHITECTURE MAINTENANCE PROTEIN MBAA"/>
    <property type="match status" value="1"/>
</dbReference>
<reference evidence="5 6" key="1">
    <citation type="submission" date="2019-02" db="EMBL/GenBank/DDBJ databases">
        <title>Emended description of the genus Rhodopseudomonas and description of Rhodopseudomonas albus sp. nov., a non-phototrophic, heavy-metal-tolerant bacterium isolated from garden soil.</title>
        <authorList>
            <person name="Bao Z."/>
            <person name="Cao W.W."/>
            <person name="Sato Y."/>
            <person name="Nishizawa T."/>
            <person name="Zhao J."/>
            <person name="Guo Y."/>
            <person name="Ohta H."/>
        </authorList>
    </citation>
    <scope>NUCLEOTIDE SEQUENCE [LARGE SCALE GENOMIC DNA]</scope>
    <source>
        <strain evidence="5 6">SK50-23</strain>
    </source>
</reference>
<dbReference type="CDD" id="cd01949">
    <property type="entry name" value="GGDEF"/>
    <property type="match status" value="1"/>
</dbReference>
<sequence>MSGHFTFVVHQILVLLAGSVCLFGTWVGMRHFARARATLGSTRIGWLFMASVGTGAALWASTYISILALDPQLNSGFDLVPVAITLAIAILSCLVGFEIGSRHFTLAPELGGGVMGVGILLMHYIGVDAWHFSGTTQWSGYGLALLLLLGLGLSALSVNRANRPVTRWCRHGAAIVLAFMICTMHYALTVSANVVPDPSAVLAPELVPAKMLGVGVVLAVLLVMGSGFSSYVIDMRARTESAERIHQLSFNDSMTGLPNRIAFNERLAFWAAESHERAHKLAALAINIDGFKDVNDLYGHGAGDLLLIEAAARMRHALGEDEFLARQSGDEFLALQMSGSQPADAEQFAMRIAASFAAPFVIRDHTIALTVAIGYSVFPTDTPERDQLLSNAKLAMDRGKATQRGAICAYHGEMDAAARTRRALARDLQSAVTNGELELHYQLQALLEDGTICGAEALMRWNHPKLGRVSPADFIPLAEETDAILDMGEWALRTACRDAAAGRLPGTIAVNLSPVQFGRADLAETIHAILLDTGLSPQRLEIEVTETTLMADQTRGLHILRKLKAMGISIAMDDFGTGYSSLSTLHVFPFDKIKLDQSFVRRIPDDAAACAIVRTVLALGHSLRIPVLAEGIETSAQWHFLLGEGCSKGQGYLYARPVPLAQVPAIIEMAEAVAQAEARTAAAAEMMLIAAA</sequence>
<feature type="transmembrane region" description="Helical" evidence="1">
    <location>
        <begin position="212"/>
        <end position="233"/>
    </location>
</feature>
<feature type="transmembrane region" description="Helical" evidence="1">
    <location>
        <begin position="171"/>
        <end position="192"/>
    </location>
</feature>
<name>A0ABX8AGL8_9BRAD</name>
<protein>
    <submittedName>
        <fullName evidence="5">EAL domain-containing protein</fullName>
    </submittedName>
</protein>
<evidence type="ECO:0000256" key="1">
    <source>
        <dbReference type="PROSITE-ProRule" id="PRU00244"/>
    </source>
</evidence>
<dbReference type="SMART" id="SM00267">
    <property type="entry name" value="GGDEF"/>
    <property type="match status" value="1"/>
</dbReference>